<dbReference type="Gene3D" id="3.40.50.150">
    <property type="entry name" value="Vaccinia Virus protein VP39"/>
    <property type="match status" value="1"/>
</dbReference>
<reference evidence="1" key="1">
    <citation type="submission" date="2024-06" db="EMBL/GenBank/DDBJ databases">
        <title>Complete genome sequence of the cellulolytic actinobacterium, Cellulosimicrobium ES-005.</title>
        <authorList>
            <person name="Matthews C.T."/>
            <person name="Underwood K.D."/>
            <person name="Ghanchi K.M."/>
            <person name="Fields S.D."/>
            <person name="Gardner S.G."/>
        </authorList>
    </citation>
    <scope>NUCLEOTIDE SEQUENCE</scope>
    <source>
        <strain evidence="1">ES-005</strain>
    </source>
</reference>
<name>A0AAU8G4T2_9MICO</name>
<proteinExistence type="predicted"/>
<gene>
    <name evidence="1" type="ORF">ABRQ22_06145</name>
</gene>
<dbReference type="GO" id="GO:0008168">
    <property type="term" value="F:methyltransferase activity"/>
    <property type="evidence" value="ECO:0007669"/>
    <property type="project" value="UniProtKB-KW"/>
</dbReference>
<accession>A0AAU8G4T2</accession>
<organism evidence="1">
    <name type="scientific">Cellulosimicrobium sp. ES-005</name>
    <dbReference type="NCBI Taxonomy" id="3163031"/>
    <lineage>
        <taxon>Bacteria</taxon>
        <taxon>Bacillati</taxon>
        <taxon>Actinomycetota</taxon>
        <taxon>Actinomycetes</taxon>
        <taxon>Micrococcales</taxon>
        <taxon>Promicromonosporaceae</taxon>
        <taxon>Cellulosimicrobium</taxon>
    </lineage>
</organism>
<dbReference type="AlphaFoldDB" id="A0AAU8G4T2"/>
<keyword evidence="1" id="KW-0808">Transferase</keyword>
<dbReference type="EMBL" id="CP159290">
    <property type="protein sequence ID" value="XCH31263.1"/>
    <property type="molecule type" value="Genomic_DNA"/>
</dbReference>
<dbReference type="GO" id="GO:0032259">
    <property type="term" value="P:methylation"/>
    <property type="evidence" value="ECO:0007669"/>
    <property type="project" value="UniProtKB-KW"/>
</dbReference>
<dbReference type="SUPFAM" id="SSF53335">
    <property type="entry name" value="S-adenosyl-L-methionine-dependent methyltransferases"/>
    <property type="match status" value="1"/>
</dbReference>
<dbReference type="InterPro" id="IPR029063">
    <property type="entry name" value="SAM-dependent_MTases_sf"/>
</dbReference>
<dbReference type="RefSeq" id="WP_353708909.1">
    <property type="nucleotide sequence ID" value="NZ_CP159290.1"/>
</dbReference>
<dbReference type="Pfam" id="PF13489">
    <property type="entry name" value="Methyltransf_23"/>
    <property type="match status" value="1"/>
</dbReference>
<sequence>MRDPARWPAYNAAQRGRPVRDLCRRVLDLAGPGDGRLALDLGCGAGVETAAMLDAGWRVVALDPAPGTGDLVREVVGPGDRGRLAVHEAGFADVSSLVRPAAVQLVHASYALPHVPRAVFDDAWRQVRAALSPGGWLAVDLFGDRDSWAGAPDETFLTRAEVGDLLAGLDVVVLDEVEEDGEAFSGPKHWHTYAVVARAPG</sequence>
<dbReference type="CDD" id="cd02440">
    <property type="entry name" value="AdoMet_MTases"/>
    <property type="match status" value="1"/>
</dbReference>
<protein>
    <submittedName>
        <fullName evidence="1">Class I SAM-dependent methyltransferase</fullName>
        <ecNumber evidence="1">2.1.-.-</ecNumber>
    </submittedName>
</protein>
<dbReference type="EC" id="2.1.-.-" evidence="1"/>
<evidence type="ECO:0000313" key="1">
    <source>
        <dbReference type="EMBL" id="XCH31263.1"/>
    </source>
</evidence>
<keyword evidence="1" id="KW-0489">Methyltransferase</keyword>